<proteinExistence type="predicted"/>
<sequence>MAGLERPTRYEGGGERSCYPLACSQFTGRLLYHDRTARAIRLAMPYFRPYETPFLGVDETGNRPRTLA</sequence>
<protein>
    <submittedName>
        <fullName evidence="1">Uncharacterized protein</fullName>
    </submittedName>
</protein>
<accession>A0A8B6M4X5</accession>
<dbReference type="AlphaFoldDB" id="A0A8B6M4X5"/>
<reference evidence="1 2" key="1">
    <citation type="submission" date="2019-05" db="EMBL/GenBank/DDBJ databases">
        <authorList>
            <person name="Farhan Ul Haque M."/>
        </authorList>
    </citation>
    <scope>NUCLEOTIDE SEQUENCE [LARGE SCALE GENOMIC DNA]</scope>
    <source>
        <strain evidence="1">2</strain>
    </source>
</reference>
<organism evidence="1 2">
    <name type="scientific">Methylocella tundrae</name>
    <dbReference type="NCBI Taxonomy" id="227605"/>
    <lineage>
        <taxon>Bacteria</taxon>
        <taxon>Pseudomonadati</taxon>
        <taxon>Pseudomonadota</taxon>
        <taxon>Alphaproteobacteria</taxon>
        <taxon>Hyphomicrobiales</taxon>
        <taxon>Beijerinckiaceae</taxon>
        <taxon>Methylocella</taxon>
    </lineage>
</organism>
<evidence type="ECO:0000313" key="2">
    <source>
        <dbReference type="Proteomes" id="UP000485880"/>
    </source>
</evidence>
<name>A0A8B6M4X5_METTU</name>
<dbReference type="EMBL" id="CABFMQ020000068">
    <property type="protein sequence ID" value="VTZ49360.1"/>
    <property type="molecule type" value="Genomic_DNA"/>
</dbReference>
<keyword evidence="2" id="KW-1185">Reference proteome</keyword>
<comment type="caution">
    <text evidence="1">The sequence shown here is derived from an EMBL/GenBank/DDBJ whole genome shotgun (WGS) entry which is preliminary data.</text>
</comment>
<dbReference type="Proteomes" id="UP000485880">
    <property type="component" value="Unassembled WGS sequence"/>
</dbReference>
<evidence type="ECO:0000313" key="1">
    <source>
        <dbReference type="EMBL" id="VTZ49360.1"/>
    </source>
</evidence>
<gene>
    <name evidence="1" type="ORF">MPC4_160010</name>
</gene>